<dbReference type="EMBL" id="GG662576">
    <property type="protein sequence ID" value="EWS72911.1"/>
    <property type="molecule type" value="Genomic_DNA"/>
</dbReference>
<keyword evidence="1 2" id="KW-0812">Transmembrane</keyword>
<gene>
    <name evidence="2" type="ORF">TTHERM_000721341</name>
</gene>
<organism evidence="2 3">
    <name type="scientific">Tetrahymena thermophila (strain SB210)</name>
    <dbReference type="NCBI Taxonomy" id="312017"/>
    <lineage>
        <taxon>Eukaryota</taxon>
        <taxon>Sar</taxon>
        <taxon>Alveolata</taxon>
        <taxon>Ciliophora</taxon>
        <taxon>Intramacronucleata</taxon>
        <taxon>Oligohymenophorea</taxon>
        <taxon>Hymenostomatida</taxon>
        <taxon>Tetrahymenina</taxon>
        <taxon>Tetrahymenidae</taxon>
        <taxon>Tetrahymena</taxon>
    </lineage>
</organism>
<dbReference type="KEGG" id="tet:TTHERM_000721341"/>
<reference evidence="3" key="1">
    <citation type="journal article" date="2006" name="PLoS Biol.">
        <title>Macronuclear genome sequence of the ciliate Tetrahymena thermophila, a model eukaryote.</title>
        <authorList>
            <person name="Eisen J.A."/>
            <person name="Coyne R.S."/>
            <person name="Wu M."/>
            <person name="Wu D."/>
            <person name="Thiagarajan M."/>
            <person name="Wortman J.R."/>
            <person name="Badger J.H."/>
            <person name="Ren Q."/>
            <person name="Amedeo P."/>
            <person name="Jones K.M."/>
            <person name="Tallon L.J."/>
            <person name="Delcher A.L."/>
            <person name="Salzberg S.L."/>
            <person name="Silva J.C."/>
            <person name="Haas B.J."/>
            <person name="Majoros W.H."/>
            <person name="Farzad M."/>
            <person name="Carlton J.M."/>
            <person name="Smith R.K. Jr."/>
            <person name="Garg J."/>
            <person name="Pearlman R.E."/>
            <person name="Karrer K.M."/>
            <person name="Sun L."/>
            <person name="Manning G."/>
            <person name="Elde N.C."/>
            <person name="Turkewitz A.P."/>
            <person name="Asai D.J."/>
            <person name="Wilkes D.E."/>
            <person name="Wang Y."/>
            <person name="Cai H."/>
            <person name="Collins K."/>
            <person name="Stewart B.A."/>
            <person name="Lee S.R."/>
            <person name="Wilamowska K."/>
            <person name="Weinberg Z."/>
            <person name="Ruzzo W.L."/>
            <person name="Wloga D."/>
            <person name="Gaertig J."/>
            <person name="Frankel J."/>
            <person name="Tsao C.-C."/>
            <person name="Gorovsky M.A."/>
            <person name="Keeling P.J."/>
            <person name="Waller R.F."/>
            <person name="Patron N.J."/>
            <person name="Cherry J.M."/>
            <person name="Stover N.A."/>
            <person name="Krieger C.J."/>
            <person name="del Toro C."/>
            <person name="Ryder H.F."/>
            <person name="Williamson S.C."/>
            <person name="Barbeau R.A."/>
            <person name="Hamilton E.P."/>
            <person name="Orias E."/>
        </authorList>
    </citation>
    <scope>NUCLEOTIDE SEQUENCE [LARGE SCALE GENOMIC DNA]</scope>
    <source>
        <strain evidence="3">SB210</strain>
    </source>
</reference>
<dbReference type="InParanoid" id="W7XFV5"/>
<accession>W7XFV5</accession>
<keyword evidence="1" id="KW-1133">Transmembrane helix</keyword>
<evidence type="ECO:0000313" key="2">
    <source>
        <dbReference type="EMBL" id="EWS72911.1"/>
    </source>
</evidence>
<feature type="transmembrane region" description="Helical" evidence="1">
    <location>
        <begin position="25"/>
        <end position="46"/>
    </location>
</feature>
<keyword evidence="3" id="KW-1185">Reference proteome</keyword>
<sequence length="247" mass="28931">MHRINYCKYHNEGVYSSKKLRQAQLINQNQSVLVFVYLFIFLFIYAKEKDILLLLLLRAQLKEALIDLQIQKNEVLIEVKTKQTSTLACKRECVFKVLNIQANGDTKPINNTQINTQKYHIKFKVVLRRMYFSRGYGFFVLFQQTESIKNQTPSCSLSLSSSLSFQSSHSLLSPLFSHFLYLFISLILINIIIFLITSVLAPVKIPFYSINLNHHQFLQNYLFFPLYKIHISFKIAFISKNNPSFPR</sequence>
<dbReference type="RefSeq" id="XP_012654551.1">
    <property type="nucleotide sequence ID" value="XM_012799097.1"/>
</dbReference>
<dbReference type="Proteomes" id="UP000009168">
    <property type="component" value="Unassembled WGS sequence"/>
</dbReference>
<protein>
    <submittedName>
        <fullName evidence="2">Transmembrane protein, putative</fullName>
    </submittedName>
</protein>
<dbReference type="GeneID" id="24440377"/>
<evidence type="ECO:0000256" key="1">
    <source>
        <dbReference type="SAM" id="Phobius"/>
    </source>
</evidence>
<proteinExistence type="predicted"/>
<keyword evidence="1" id="KW-0472">Membrane</keyword>
<dbReference type="AlphaFoldDB" id="W7XFV5"/>
<name>W7XFV5_TETTS</name>
<evidence type="ECO:0000313" key="3">
    <source>
        <dbReference type="Proteomes" id="UP000009168"/>
    </source>
</evidence>
<feature type="transmembrane region" description="Helical" evidence="1">
    <location>
        <begin position="179"/>
        <end position="201"/>
    </location>
</feature>